<evidence type="ECO:0000256" key="7">
    <source>
        <dbReference type="ARBA" id="ARBA00023065"/>
    </source>
</evidence>
<comment type="subcellular location">
    <subcellularLocation>
        <location evidence="1">Cell outer membrane</location>
        <topology evidence="1">Multi-pass membrane protein</topology>
    </subcellularLocation>
</comment>
<dbReference type="Gene3D" id="2.40.160.10">
    <property type="entry name" value="Porin"/>
    <property type="match status" value="1"/>
</dbReference>
<dbReference type="RefSeq" id="WP_160142151.1">
    <property type="nucleotide sequence ID" value="NZ_UWPJ01000008.1"/>
</dbReference>
<feature type="signal peptide" evidence="11">
    <location>
        <begin position="1"/>
        <end position="26"/>
    </location>
</feature>
<evidence type="ECO:0000256" key="8">
    <source>
        <dbReference type="ARBA" id="ARBA00023114"/>
    </source>
</evidence>
<protein>
    <submittedName>
        <fullName evidence="13">Outer membrane porin protein 32</fullName>
    </submittedName>
</protein>
<sequence length="344" mass="36640">MKGRGRYRAGAAALGAWLGLSAGAAAESSVVLYGTVDAGVYKLARGPVSVGNIQRSYWGIKGVEDLGGGYAALFHLQSRFEIDSGRLEASGAGPLFYGESTVGLSGPFGKLRLGRAMTPLWALDWQFDPWANFDRVASIAWQIYHPSYRADPYRTGAAGDYSRVNNGVFYDSPVLAGWSAHLSVNGERSQVPDGNGAVERRRGLAGAVNYEGGGWTALASAERNSVDDRTYFLGLAYGPGATRIMVSANLTELSPFSQMQLGEPRRRRTSAMLAAVHRTGAVTWKAGIGRDFQGYGTEGATGYASLGVSYAWSPRTLLYAGLGHARPGHLASRTNVGLGMNHSF</sequence>
<proteinExistence type="predicted"/>
<evidence type="ECO:0000256" key="11">
    <source>
        <dbReference type="SAM" id="SignalP"/>
    </source>
</evidence>
<organism evidence="13 14">
    <name type="scientific">Pigmentiphaga humi</name>
    <dbReference type="NCBI Taxonomy" id="2478468"/>
    <lineage>
        <taxon>Bacteria</taxon>
        <taxon>Pseudomonadati</taxon>
        <taxon>Pseudomonadota</taxon>
        <taxon>Betaproteobacteria</taxon>
        <taxon>Burkholderiales</taxon>
        <taxon>Alcaligenaceae</taxon>
        <taxon>Pigmentiphaga</taxon>
    </lineage>
</organism>
<keyword evidence="10" id="KW-0998">Cell outer membrane</keyword>
<dbReference type="Proteomes" id="UP000277294">
    <property type="component" value="Unassembled WGS sequence"/>
</dbReference>
<evidence type="ECO:0000256" key="5">
    <source>
        <dbReference type="ARBA" id="ARBA00022692"/>
    </source>
</evidence>
<keyword evidence="8" id="KW-0626">Porin</keyword>
<keyword evidence="14" id="KW-1185">Reference proteome</keyword>
<dbReference type="GO" id="GO:0046930">
    <property type="term" value="C:pore complex"/>
    <property type="evidence" value="ECO:0007669"/>
    <property type="project" value="UniProtKB-KW"/>
</dbReference>
<evidence type="ECO:0000259" key="12">
    <source>
        <dbReference type="Pfam" id="PF13609"/>
    </source>
</evidence>
<evidence type="ECO:0000256" key="6">
    <source>
        <dbReference type="ARBA" id="ARBA00022729"/>
    </source>
</evidence>
<feature type="domain" description="Porin" evidence="12">
    <location>
        <begin position="12"/>
        <end position="325"/>
    </location>
</feature>
<evidence type="ECO:0000256" key="3">
    <source>
        <dbReference type="ARBA" id="ARBA00022448"/>
    </source>
</evidence>
<evidence type="ECO:0000256" key="2">
    <source>
        <dbReference type="ARBA" id="ARBA00011233"/>
    </source>
</evidence>
<dbReference type="InterPro" id="IPR033900">
    <property type="entry name" value="Gram_neg_porin_domain"/>
</dbReference>
<dbReference type="InterPro" id="IPR050298">
    <property type="entry name" value="Gram-neg_bact_OMP"/>
</dbReference>
<dbReference type="AlphaFoldDB" id="A0A3P4AZD1"/>
<evidence type="ECO:0000256" key="4">
    <source>
        <dbReference type="ARBA" id="ARBA00022452"/>
    </source>
</evidence>
<keyword evidence="6 11" id="KW-0732">Signal</keyword>
<dbReference type="GO" id="GO:0009279">
    <property type="term" value="C:cell outer membrane"/>
    <property type="evidence" value="ECO:0007669"/>
    <property type="project" value="UniProtKB-SubCell"/>
</dbReference>
<evidence type="ECO:0000256" key="9">
    <source>
        <dbReference type="ARBA" id="ARBA00023136"/>
    </source>
</evidence>
<name>A0A3P4AZD1_9BURK</name>
<dbReference type="CDD" id="cd00342">
    <property type="entry name" value="gram_neg_porins"/>
    <property type="match status" value="1"/>
</dbReference>
<evidence type="ECO:0000313" key="13">
    <source>
        <dbReference type="EMBL" id="VCU68758.1"/>
    </source>
</evidence>
<keyword evidence="7" id="KW-0406">Ion transport</keyword>
<dbReference type="OrthoDB" id="5289162at2"/>
<dbReference type="PANTHER" id="PTHR34501">
    <property type="entry name" value="PROTEIN YDDL-RELATED"/>
    <property type="match status" value="1"/>
</dbReference>
<keyword evidence="9" id="KW-0472">Membrane</keyword>
<accession>A0A3P4AZD1</accession>
<keyword evidence="5" id="KW-0812">Transmembrane</keyword>
<dbReference type="SUPFAM" id="SSF56935">
    <property type="entry name" value="Porins"/>
    <property type="match status" value="1"/>
</dbReference>
<comment type="subunit">
    <text evidence="2">Homotrimer.</text>
</comment>
<evidence type="ECO:0000313" key="14">
    <source>
        <dbReference type="Proteomes" id="UP000277294"/>
    </source>
</evidence>
<dbReference type="EMBL" id="UWPJ01000008">
    <property type="protein sequence ID" value="VCU68758.1"/>
    <property type="molecule type" value="Genomic_DNA"/>
</dbReference>
<dbReference type="GO" id="GO:0006811">
    <property type="term" value="P:monoatomic ion transport"/>
    <property type="evidence" value="ECO:0007669"/>
    <property type="project" value="UniProtKB-KW"/>
</dbReference>
<dbReference type="PANTHER" id="PTHR34501:SF9">
    <property type="entry name" value="MAJOR OUTER MEMBRANE PROTEIN P.IA"/>
    <property type="match status" value="1"/>
</dbReference>
<gene>
    <name evidence="13" type="ORF">PIGHUM_00816</name>
</gene>
<dbReference type="GO" id="GO:0015288">
    <property type="term" value="F:porin activity"/>
    <property type="evidence" value="ECO:0007669"/>
    <property type="project" value="UniProtKB-KW"/>
</dbReference>
<dbReference type="InterPro" id="IPR023614">
    <property type="entry name" value="Porin_dom_sf"/>
</dbReference>
<feature type="chain" id="PRO_5017933020" evidence="11">
    <location>
        <begin position="27"/>
        <end position="344"/>
    </location>
</feature>
<reference evidence="13 14" key="1">
    <citation type="submission" date="2018-10" db="EMBL/GenBank/DDBJ databases">
        <authorList>
            <person name="Criscuolo A."/>
        </authorList>
    </citation>
    <scope>NUCLEOTIDE SEQUENCE [LARGE SCALE GENOMIC DNA]</scope>
    <source>
        <strain evidence="13">DnA1</strain>
    </source>
</reference>
<keyword evidence="3" id="KW-0813">Transport</keyword>
<keyword evidence="4" id="KW-1134">Transmembrane beta strand</keyword>
<evidence type="ECO:0000256" key="10">
    <source>
        <dbReference type="ARBA" id="ARBA00023237"/>
    </source>
</evidence>
<dbReference type="Pfam" id="PF13609">
    <property type="entry name" value="Porin_4"/>
    <property type="match status" value="1"/>
</dbReference>
<evidence type="ECO:0000256" key="1">
    <source>
        <dbReference type="ARBA" id="ARBA00004571"/>
    </source>
</evidence>